<dbReference type="Proteomes" id="UP000596329">
    <property type="component" value="Chromosome"/>
</dbReference>
<name>A0A7U2NE56_FLAPS</name>
<dbReference type="AlphaFoldDB" id="A0A7U2NE56"/>
<gene>
    <name evidence="1" type="ORF">H0H26_10705</name>
</gene>
<protein>
    <recommendedName>
        <fullName evidence="3">DUF4435 domain-containing protein</fullName>
    </recommendedName>
</protein>
<evidence type="ECO:0008006" key="3">
    <source>
        <dbReference type="Google" id="ProtNLM"/>
    </source>
</evidence>
<dbReference type="RefSeq" id="WP_203095697.1">
    <property type="nucleotide sequence ID" value="NZ_CP059075.1"/>
</dbReference>
<evidence type="ECO:0000313" key="1">
    <source>
        <dbReference type="EMBL" id="QRE03360.1"/>
    </source>
</evidence>
<accession>A0A7U2NE56</accession>
<dbReference type="EMBL" id="CP059075">
    <property type="protein sequence ID" value="QRE03360.1"/>
    <property type="molecule type" value="Genomic_DNA"/>
</dbReference>
<proteinExistence type="predicted"/>
<sequence>MEEGFPELTDSFLAGQDILYKQFNEIEFYVEDFEQEHFYFNILQNLFPDIVFEKIFPLNGKKNVIDASKLTISDKSKVYIVDLDFDELLEIKETNTNLFYLEKYSIENHLISKNAIFELIREKNAKLKNAEIEAIFNFETLLIESKHHLEKLSCCFFINQKYSLGIKHLCIEPSREFDLSQSFPTYRSNLIPDYFNQINQQVIAHNNTYTIDTEIQKFINFFNTIENALKNIPGKFLLNIIKSKLERMRLIYQVTLSSFTYKLSKEFNVNELEYLKVRITEYIA</sequence>
<evidence type="ECO:0000313" key="2">
    <source>
        <dbReference type="Proteomes" id="UP000596329"/>
    </source>
</evidence>
<organism evidence="1 2">
    <name type="scientific">Flavobacterium psychrophilum</name>
    <dbReference type="NCBI Taxonomy" id="96345"/>
    <lineage>
        <taxon>Bacteria</taxon>
        <taxon>Pseudomonadati</taxon>
        <taxon>Bacteroidota</taxon>
        <taxon>Flavobacteriia</taxon>
        <taxon>Flavobacteriales</taxon>
        <taxon>Flavobacteriaceae</taxon>
        <taxon>Flavobacterium</taxon>
    </lineage>
</organism>
<reference evidence="1 2" key="1">
    <citation type="submission" date="2020-07" db="EMBL/GenBank/DDBJ databases">
        <title>Genomic characterization of Flavobacterium psychrophilum strains.</title>
        <authorList>
            <person name="Castillo D."/>
            <person name="Jorgensen J."/>
            <person name="Middelboe M."/>
        </authorList>
    </citation>
    <scope>NUCLEOTIDE SEQUENCE [LARGE SCALE GENOMIC DNA]</scope>
    <source>
        <strain evidence="1 2">FPS-R7</strain>
    </source>
</reference>